<sequence>MTALKGLALPVALLVLWQLAVVLSGMQSDTIAAPDAIFAALGRALTEPAFWADTGDTLAAGGMGLALGFGLGTLSGVLFGLIPPVGRVMRVTVELLRPLPAIAILPIALLIFGFGYRLEVAIVAFGTCFPVLVLTEAAVRQIEPRLSEVARALALSPGARVRKIVLPAVLPRLFVALRLAAGIGLIIAITVEIAANPIGLGARLMQASNSLRPADMYATLFWIGAIGWALNWGMLRLQLWLFPATRGAAQ</sequence>
<keyword evidence="4 7" id="KW-0812">Transmembrane</keyword>
<evidence type="ECO:0000256" key="6">
    <source>
        <dbReference type="ARBA" id="ARBA00023136"/>
    </source>
</evidence>
<dbReference type="GO" id="GO:0005886">
    <property type="term" value="C:plasma membrane"/>
    <property type="evidence" value="ECO:0007669"/>
    <property type="project" value="UniProtKB-SubCell"/>
</dbReference>
<evidence type="ECO:0000256" key="7">
    <source>
        <dbReference type="RuleBase" id="RU363032"/>
    </source>
</evidence>
<protein>
    <submittedName>
        <fullName evidence="9">ABC transporter permease</fullName>
    </submittedName>
</protein>
<dbReference type="InterPro" id="IPR000515">
    <property type="entry name" value="MetI-like"/>
</dbReference>
<feature type="transmembrane region" description="Helical" evidence="7">
    <location>
        <begin position="173"/>
        <end position="196"/>
    </location>
</feature>
<dbReference type="Proteomes" id="UP000244940">
    <property type="component" value="Unassembled WGS sequence"/>
</dbReference>
<comment type="similarity">
    <text evidence="7">Belongs to the binding-protein-dependent transport system permease family.</text>
</comment>
<evidence type="ECO:0000256" key="2">
    <source>
        <dbReference type="ARBA" id="ARBA00022448"/>
    </source>
</evidence>
<feature type="transmembrane region" description="Helical" evidence="7">
    <location>
        <begin position="216"/>
        <end position="235"/>
    </location>
</feature>
<dbReference type="GO" id="GO:0010438">
    <property type="term" value="P:cellular response to sulfur starvation"/>
    <property type="evidence" value="ECO:0007669"/>
    <property type="project" value="TreeGrafter"/>
</dbReference>
<dbReference type="PANTHER" id="PTHR30151:SF25">
    <property type="entry name" value="TAURINE TRANSPORT SYSTEM PERMEASE PROTEIN TAUC"/>
    <property type="match status" value="1"/>
</dbReference>
<keyword evidence="3" id="KW-1003">Cell membrane</keyword>
<dbReference type="Pfam" id="PF00528">
    <property type="entry name" value="BPD_transp_1"/>
    <property type="match status" value="1"/>
</dbReference>
<organism evidence="9 10">
    <name type="scientific">Pararhodobacter marinus</name>
    <dbReference type="NCBI Taxonomy" id="2184063"/>
    <lineage>
        <taxon>Bacteria</taxon>
        <taxon>Pseudomonadati</taxon>
        <taxon>Pseudomonadota</taxon>
        <taxon>Alphaproteobacteria</taxon>
        <taxon>Rhodobacterales</taxon>
        <taxon>Paracoccaceae</taxon>
        <taxon>Pararhodobacter</taxon>
    </lineage>
</organism>
<dbReference type="PANTHER" id="PTHR30151">
    <property type="entry name" value="ALKANE SULFONATE ABC TRANSPORTER-RELATED, MEMBRANE SUBUNIT"/>
    <property type="match status" value="1"/>
</dbReference>
<keyword evidence="2 7" id="KW-0813">Transport</keyword>
<keyword evidence="10" id="KW-1185">Reference proteome</keyword>
<evidence type="ECO:0000259" key="8">
    <source>
        <dbReference type="PROSITE" id="PS50928"/>
    </source>
</evidence>
<dbReference type="GeneID" id="94365474"/>
<keyword evidence="5 7" id="KW-1133">Transmembrane helix</keyword>
<feature type="transmembrane region" description="Helical" evidence="7">
    <location>
        <begin position="95"/>
        <end position="114"/>
    </location>
</feature>
<dbReference type="RefSeq" id="WP_109533426.1">
    <property type="nucleotide sequence ID" value="NZ_QEYD01000006.1"/>
</dbReference>
<evidence type="ECO:0000256" key="5">
    <source>
        <dbReference type="ARBA" id="ARBA00022989"/>
    </source>
</evidence>
<dbReference type="CDD" id="cd06261">
    <property type="entry name" value="TM_PBP2"/>
    <property type="match status" value="1"/>
</dbReference>
<evidence type="ECO:0000313" key="10">
    <source>
        <dbReference type="Proteomes" id="UP000244940"/>
    </source>
</evidence>
<evidence type="ECO:0000256" key="4">
    <source>
        <dbReference type="ARBA" id="ARBA00022692"/>
    </source>
</evidence>
<feature type="transmembrane region" description="Helical" evidence="7">
    <location>
        <begin position="120"/>
        <end position="139"/>
    </location>
</feature>
<dbReference type="AlphaFoldDB" id="A0A2U2C9K1"/>
<comment type="subcellular location">
    <subcellularLocation>
        <location evidence="1 7">Cell membrane</location>
        <topology evidence="1 7">Multi-pass membrane protein</topology>
    </subcellularLocation>
</comment>
<dbReference type="SUPFAM" id="SSF161098">
    <property type="entry name" value="MetI-like"/>
    <property type="match status" value="1"/>
</dbReference>
<name>A0A2U2C9K1_9RHOB</name>
<dbReference type="InterPro" id="IPR035906">
    <property type="entry name" value="MetI-like_sf"/>
</dbReference>
<keyword evidence="6 7" id="KW-0472">Membrane</keyword>
<dbReference type="OrthoDB" id="7856646at2"/>
<accession>A0A2U2C9K1</accession>
<reference evidence="9 10" key="1">
    <citation type="submission" date="2018-05" db="EMBL/GenBank/DDBJ databases">
        <title>Pararhodobacter marina sp. nov., isolated from deep-sea water of the Indian Ocean.</title>
        <authorList>
            <person name="Lai Q.Sr."/>
            <person name="Liu X."/>
            <person name="Shao Z."/>
        </authorList>
    </citation>
    <scope>NUCLEOTIDE SEQUENCE [LARGE SCALE GENOMIC DNA]</scope>
    <source>
        <strain evidence="9 10">CIC4N-9</strain>
    </source>
</reference>
<proteinExistence type="inferred from homology"/>
<feature type="transmembrane region" description="Helical" evidence="7">
    <location>
        <begin position="58"/>
        <end position="83"/>
    </location>
</feature>
<evidence type="ECO:0000256" key="3">
    <source>
        <dbReference type="ARBA" id="ARBA00022475"/>
    </source>
</evidence>
<dbReference type="EMBL" id="QEYD01000006">
    <property type="protein sequence ID" value="PWE28565.1"/>
    <property type="molecule type" value="Genomic_DNA"/>
</dbReference>
<feature type="domain" description="ABC transmembrane type-1" evidence="8">
    <location>
        <begin position="54"/>
        <end position="238"/>
    </location>
</feature>
<gene>
    <name evidence="9" type="ORF">C4N9_11285</name>
</gene>
<evidence type="ECO:0000256" key="1">
    <source>
        <dbReference type="ARBA" id="ARBA00004651"/>
    </source>
</evidence>
<dbReference type="GO" id="GO:0055085">
    <property type="term" value="P:transmembrane transport"/>
    <property type="evidence" value="ECO:0007669"/>
    <property type="project" value="InterPro"/>
</dbReference>
<dbReference type="Gene3D" id="1.10.3720.10">
    <property type="entry name" value="MetI-like"/>
    <property type="match status" value="1"/>
</dbReference>
<dbReference type="PROSITE" id="PS50928">
    <property type="entry name" value="ABC_TM1"/>
    <property type="match status" value="1"/>
</dbReference>
<comment type="caution">
    <text evidence="9">The sequence shown here is derived from an EMBL/GenBank/DDBJ whole genome shotgun (WGS) entry which is preliminary data.</text>
</comment>
<evidence type="ECO:0000313" key="9">
    <source>
        <dbReference type="EMBL" id="PWE28565.1"/>
    </source>
</evidence>